<feature type="compositionally biased region" description="Polar residues" evidence="1">
    <location>
        <begin position="163"/>
        <end position="173"/>
    </location>
</feature>
<protein>
    <submittedName>
        <fullName evidence="2">Uncharacterized protein</fullName>
    </submittedName>
</protein>
<proteinExistence type="predicted"/>
<sequence length="269" mass="28541">MNTVRPAFQHNPRRLSWRENATPDCSPALRRASNNGPPRGPYISMQRPFGKHKQLECQLTQQGRGVNCSEVEDGSTRRIAHNGPKAPLKHVQRSTTSLSASPLPRPRHGQQGFASAAQLRAKHGNRAAMGQQALPHARGCAFRSTPGPTGPCYPRPSPHTAERTASQPQSVPTYRNPKYPHHAELQCVSGALHAAAQRRPDPRAPGRLPCARCFGGLALYAAATGGSGLPCAPRPAGDGHARLPGRSPLAVLVEGSVLGDAGGQHAPSS</sequence>
<dbReference type="AlphaFoldDB" id="A0AAV7DPU9"/>
<name>A0AAV7DPU9_ARIFI</name>
<reference evidence="2 3" key="1">
    <citation type="submission" date="2021-07" db="EMBL/GenBank/DDBJ databases">
        <title>The Aristolochia fimbriata genome: insights into angiosperm evolution, floral development and chemical biosynthesis.</title>
        <authorList>
            <person name="Jiao Y."/>
        </authorList>
    </citation>
    <scope>NUCLEOTIDE SEQUENCE [LARGE SCALE GENOMIC DNA]</scope>
    <source>
        <strain evidence="2">IBCAS-2021</strain>
        <tissue evidence="2">Leaf</tissue>
    </source>
</reference>
<evidence type="ECO:0000313" key="3">
    <source>
        <dbReference type="Proteomes" id="UP000825729"/>
    </source>
</evidence>
<feature type="region of interest" description="Disordered" evidence="1">
    <location>
        <begin position="68"/>
        <end position="131"/>
    </location>
</feature>
<evidence type="ECO:0000256" key="1">
    <source>
        <dbReference type="SAM" id="MobiDB-lite"/>
    </source>
</evidence>
<dbReference type="Proteomes" id="UP000825729">
    <property type="component" value="Unassembled WGS sequence"/>
</dbReference>
<organism evidence="2 3">
    <name type="scientific">Aristolochia fimbriata</name>
    <name type="common">White veined hardy Dutchman's pipe vine</name>
    <dbReference type="NCBI Taxonomy" id="158543"/>
    <lineage>
        <taxon>Eukaryota</taxon>
        <taxon>Viridiplantae</taxon>
        <taxon>Streptophyta</taxon>
        <taxon>Embryophyta</taxon>
        <taxon>Tracheophyta</taxon>
        <taxon>Spermatophyta</taxon>
        <taxon>Magnoliopsida</taxon>
        <taxon>Magnoliidae</taxon>
        <taxon>Piperales</taxon>
        <taxon>Aristolochiaceae</taxon>
        <taxon>Aristolochia</taxon>
    </lineage>
</organism>
<keyword evidence="3" id="KW-1185">Reference proteome</keyword>
<feature type="region of interest" description="Disordered" evidence="1">
    <location>
        <begin position="1"/>
        <end position="39"/>
    </location>
</feature>
<feature type="region of interest" description="Disordered" evidence="1">
    <location>
        <begin position="145"/>
        <end position="178"/>
    </location>
</feature>
<evidence type="ECO:0000313" key="2">
    <source>
        <dbReference type="EMBL" id="KAG9438585.1"/>
    </source>
</evidence>
<accession>A0AAV7DPU9</accession>
<dbReference type="EMBL" id="JAINDJ010000053">
    <property type="protein sequence ID" value="KAG9438585.1"/>
    <property type="molecule type" value="Genomic_DNA"/>
</dbReference>
<gene>
    <name evidence="2" type="ORF">H6P81_021457</name>
</gene>
<comment type="caution">
    <text evidence="2">The sequence shown here is derived from an EMBL/GenBank/DDBJ whole genome shotgun (WGS) entry which is preliminary data.</text>
</comment>
<feature type="compositionally biased region" description="Pro residues" evidence="1">
    <location>
        <begin position="148"/>
        <end position="157"/>
    </location>
</feature>